<dbReference type="PANTHER" id="PTHR11926">
    <property type="entry name" value="GLUCOSYL/GLUCURONOSYL TRANSFERASES"/>
    <property type="match status" value="1"/>
</dbReference>
<evidence type="ECO:0000256" key="3">
    <source>
        <dbReference type="ARBA" id="ARBA00022679"/>
    </source>
</evidence>
<dbReference type="CDD" id="cd03784">
    <property type="entry name" value="GT1_Gtf-like"/>
    <property type="match status" value="1"/>
</dbReference>
<dbReference type="InterPro" id="IPR035595">
    <property type="entry name" value="UDP_glycos_trans_CS"/>
</dbReference>
<dbReference type="EMBL" id="KZ305100">
    <property type="protein sequence ID" value="PIA27070.1"/>
    <property type="molecule type" value="Genomic_DNA"/>
</dbReference>
<organism evidence="6 7">
    <name type="scientific">Aquilegia coerulea</name>
    <name type="common">Rocky mountain columbine</name>
    <dbReference type="NCBI Taxonomy" id="218851"/>
    <lineage>
        <taxon>Eukaryota</taxon>
        <taxon>Viridiplantae</taxon>
        <taxon>Streptophyta</taxon>
        <taxon>Embryophyta</taxon>
        <taxon>Tracheophyta</taxon>
        <taxon>Spermatophyta</taxon>
        <taxon>Magnoliopsida</taxon>
        <taxon>Ranunculales</taxon>
        <taxon>Ranunculaceae</taxon>
        <taxon>Thalictroideae</taxon>
        <taxon>Aquilegia</taxon>
    </lineage>
</organism>
<evidence type="ECO:0000256" key="2">
    <source>
        <dbReference type="ARBA" id="ARBA00022676"/>
    </source>
</evidence>
<dbReference type="GO" id="GO:0010294">
    <property type="term" value="F:abscisic acid glucosyltransferase activity"/>
    <property type="evidence" value="ECO:0007669"/>
    <property type="project" value="TreeGrafter"/>
</dbReference>
<dbReference type="SUPFAM" id="SSF53756">
    <property type="entry name" value="UDP-Glycosyltransferase/glycogen phosphorylase"/>
    <property type="match status" value="1"/>
</dbReference>
<protein>
    <recommendedName>
        <fullName evidence="5">Glycosyltransferase</fullName>
        <ecNumber evidence="5">2.4.1.-</ecNumber>
    </recommendedName>
</protein>
<dbReference type="FunCoup" id="A0A2G5C716">
    <property type="interactions" value="151"/>
</dbReference>
<dbReference type="Gene3D" id="3.40.50.2000">
    <property type="entry name" value="Glycogen Phosphorylase B"/>
    <property type="match status" value="2"/>
</dbReference>
<evidence type="ECO:0000256" key="1">
    <source>
        <dbReference type="ARBA" id="ARBA00009995"/>
    </source>
</evidence>
<accession>A0A2G5C716</accession>
<dbReference type="PANTHER" id="PTHR11926:SF1264">
    <property type="entry name" value="GLYCOSYLTRANSFERASE-RELATED"/>
    <property type="match status" value="1"/>
</dbReference>
<dbReference type="FunFam" id="3.40.50.2000:FF:000019">
    <property type="entry name" value="Glycosyltransferase"/>
    <property type="match status" value="1"/>
</dbReference>
<sequence>MVPENGEVHVLLVTLPAQGHINPMLMFAKVLVSNGVHVTLATVEVSRKRLLDGSSSITNNNTAAAKSKFYWEFFSDGLSDDFDRSKNFEEHFRLLFTSGPPSVSNLIKKLSDVRKFSCLIYNPFVPWVVDVAVEHNIPCALLWIQPSALYAIYYHFYNDLSSFPTLEKPDIPIELPGVPCLSMDDMPSFIHPSNPYPSYKELLLTMIKNLDKVKWVLGSSFYELEKEVVDAIAKLHPITPVGPLVPPIILGKEESVKGNADMWKADDSCLEWLDKKPPSSVIYISFGSSILLLPKQMENIASALKKINRPFLWVVKPSDNPSKDGNGELPKGFIEETKEQGLVVTWCSQARVLSHPSIACFVSHCGWNSLLDAVSSGVPVIALPQWTDQPANSKLLVYTFKTGINLQRDDNGIASKEEVERCITEITEGPKAEKLKKNATYWKEATRKSVANGGSSDKNLDLFIHDISGFSSKSI</sequence>
<dbReference type="PROSITE" id="PS00375">
    <property type="entry name" value="UDPGT"/>
    <property type="match status" value="1"/>
</dbReference>
<dbReference type="GO" id="GO:0080043">
    <property type="term" value="F:quercetin 3-O-glucosyltransferase activity"/>
    <property type="evidence" value="ECO:0007669"/>
    <property type="project" value="TreeGrafter"/>
</dbReference>
<gene>
    <name evidence="6" type="ORF">AQUCO_08300040v1</name>
</gene>
<reference evidence="6 7" key="1">
    <citation type="submission" date="2017-09" db="EMBL/GenBank/DDBJ databases">
        <title>WGS assembly of Aquilegia coerulea Goldsmith.</title>
        <authorList>
            <person name="Hodges S."/>
            <person name="Kramer E."/>
            <person name="Nordborg M."/>
            <person name="Tomkins J."/>
            <person name="Borevitz J."/>
            <person name="Derieg N."/>
            <person name="Yan J."/>
            <person name="Mihaltcheva S."/>
            <person name="Hayes R.D."/>
            <person name="Rokhsar D."/>
        </authorList>
    </citation>
    <scope>NUCLEOTIDE SEQUENCE [LARGE SCALE GENOMIC DNA]</scope>
    <source>
        <strain evidence="7">cv. Goldsmith</strain>
    </source>
</reference>
<evidence type="ECO:0000313" key="6">
    <source>
        <dbReference type="EMBL" id="PIA27070.1"/>
    </source>
</evidence>
<keyword evidence="7" id="KW-1185">Reference proteome</keyword>
<evidence type="ECO:0000256" key="4">
    <source>
        <dbReference type="RuleBase" id="RU003718"/>
    </source>
</evidence>
<dbReference type="EC" id="2.4.1.-" evidence="5"/>
<dbReference type="STRING" id="218851.A0A2G5C716"/>
<dbReference type="AlphaFoldDB" id="A0A2G5C716"/>
<name>A0A2G5C716_AQUCA</name>
<comment type="similarity">
    <text evidence="1 4">Belongs to the UDP-glycosyltransferase family.</text>
</comment>
<dbReference type="InterPro" id="IPR002213">
    <property type="entry name" value="UDP_glucos_trans"/>
</dbReference>
<evidence type="ECO:0000313" key="7">
    <source>
        <dbReference type="Proteomes" id="UP000230069"/>
    </source>
</evidence>
<evidence type="ECO:0000256" key="5">
    <source>
        <dbReference type="RuleBase" id="RU362057"/>
    </source>
</evidence>
<dbReference type="OrthoDB" id="5835829at2759"/>
<dbReference type="FunFam" id="3.40.50.2000:FF:000101">
    <property type="entry name" value="Glycosyltransferase"/>
    <property type="match status" value="1"/>
</dbReference>
<dbReference type="GO" id="GO:0080044">
    <property type="term" value="F:quercetin 7-O-glucosyltransferase activity"/>
    <property type="evidence" value="ECO:0007669"/>
    <property type="project" value="TreeGrafter"/>
</dbReference>
<dbReference type="InParanoid" id="A0A2G5C716"/>
<keyword evidence="3 4" id="KW-0808">Transferase</keyword>
<proteinExistence type="inferred from homology"/>
<dbReference type="Proteomes" id="UP000230069">
    <property type="component" value="Unassembled WGS sequence"/>
</dbReference>
<dbReference type="Pfam" id="PF00201">
    <property type="entry name" value="UDPGT"/>
    <property type="match status" value="1"/>
</dbReference>
<keyword evidence="2 4" id="KW-0328">Glycosyltransferase</keyword>